<feature type="non-terminal residue" evidence="2">
    <location>
        <position position="1"/>
    </location>
</feature>
<feature type="compositionally biased region" description="Polar residues" evidence="1">
    <location>
        <begin position="76"/>
        <end position="88"/>
    </location>
</feature>
<reference evidence="2 3" key="1">
    <citation type="submission" date="2020-08" db="EMBL/GenBank/DDBJ databases">
        <title>Genomic Encyclopedia of Type Strains, Phase IV (KMG-V): Genome sequencing to study the core and pangenomes of soil and plant-associated prokaryotes.</title>
        <authorList>
            <person name="Whitman W."/>
        </authorList>
    </citation>
    <scope>NUCLEOTIDE SEQUENCE [LARGE SCALE GENOMIC DNA]</scope>
    <source>
        <strain evidence="2 3">X5P3</strain>
    </source>
</reference>
<gene>
    <name evidence="2" type="ORF">HDF15_001660</name>
</gene>
<feature type="region of interest" description="Disordered" evidence="1">
    <location>
        <begin position="1"/>
        <end position="31"/>
    </location>
</feature>
<evidence type="ECO:0000313" key="3">
    <source>
        <dbReference type="Proteomes" id="UP000584867"/>
    </source>
</evidence>
<dbReference type="Proteomes" id="UP000584867">
    <property type="component" value="Unassembled WGS sequence"/>
</dbReference>
<organism evidence="2 3">
    <name type="scientific">Granulicella mallensis</name>
    <dbReference type="NCBI Taxonomy" id="940614"/>
    <lineage>
        <taxon>Bacteria</taxon>
        <taxon>Pseudomonadati</taxon>
        <taxon>Acidobacteriota</taxon>
        <taxon>Terriglobia</taxon>
        <taxon>Terriglobales</taxon>
        <taxon>Acidobacteriaceae</taxon>
        <taxon>Granulicella</taxon>
    </lineage>
</organism>
<comment type="caution">
    <text evidence="2">The sequence shown here is derived from an EMBL/GenBank/DDBJ whole genome shotgun (WGS) entry which is preliminary data.</text>
</comment>
<dbReference type="EMBL" id="JACHIO010000006">
    <property type="protein sequence ID" value="MBB5063318.1"/>
    <property type="molecule type" value="Genomic_DNA"/>
</dbReference>
<dbReference type="RefSeq" id="WP_184254416.1">
    <property type="nucleotide sequence ID" value="NZ_JACHIO010000006.1"/>
</dbReference>
<dbReference type="AlphaFoldDB" id="A0A7W8E8F0"/>
<accession>A0A7W8E8F0</accession>
<protein>
    <submittedName>
        <fullName evidence="2">Uncharacterized protein</fullName>
    </submittedName>
</protein>
<feature type="compositionally biased region" description="Basic residues" evidence="1">
    <location>
        <begin position="1"/>
        <end position="10"/>
    </location>
</feature>
<name>A0A7W8E8F0_9BACT</name>
<evidence type="ECO:0000256" key="1">
    <source>
        <dbReference type="SAM" id="MobiDB-lite"/>
    </source>
</evidence>
<evidence type="ECO:0000313" key="2">
    <source>
        <dbReference type="EMBL" id="MBB5063318.1"/>
    </source>
</evidence>
<feature type="compositionally biased region" description="Polar residues" evidence="1">
    <location>
        <begin position="15"/>
        <end position="28"/>
    </location>
</feature>
<sequence>TALHPQKQRLKNPLPSLQEQTRSGNTLFPQPVQPCRKSWATIQHHSAEGWSEGEAITTKLPSVEEPLLQKGMATDTPPSRTFSSEGEW</sequence>
<proteinExistence type="predicted"/>
<feature type="region of interest" description="Disordered" evidence="1">
    <location>
        <begin position="46"/>
        <end position="88"/>
    </location>
</feature>